<sequence length="76" mass="8733">MANATRLVFEIAINLRAHITISLDLVGLAILRRVNHSLAYQTEDGTDTNRIESFFARAERAHVGIHHRFSVKYLDW</sequence>
<dbReference type="RefSeq" id="WP_092848020.1">
    <property type="nucleotide sequence ID" value="NZ_FMAH01000013.1"/>
</dbReference>
<evidence type="ECO:0000313" key="2">
    <source>
        <dbReference type="EMBL" id="SCB27072.1"/>
    </source>
</evidence>
<dbReference type="Pfam" id="PF12762">
    <property type="entry name" value="DDE_Tnp_IS1595"/>
    <property type="match status" value="1"/>
</dbReference>
<name>A0A1C3VH06_9HYPH</name>
<proteinExistence type="predicted"/>
<dbReference type="EMBL" id="FMAH01000013">
    <property type="protein sequence ID" value="SCB27072.1"/>
    <property type="molecule type" value="Genomic_DNA"/>
</dbReference>
<dbReference type="OrthoDB" id="271821at2"/>
<evidence type="ECO:0000313" key="3">
    <source>
        <dbReference type="Proteomes" id="UP000199435"/>
    </source>
</evidence>
<dbReference type="AlphaFoldDB" id="A0A1C3VH06"/>
<gene>
    <name evidence="2" type="ORF">GA0061102_101323</name>
</gene>
<accession>A0A1C3VH06</accession>
<keyword evidence="3" id="KW-1185">Reference proteome</keyword>
<dbReference type="InterPro" id="IPR024445">
    <property type="entry name" value="Tnp_ISXO2-like"/>
</dbReference>
<dbReference type="STRING" id="411945.GA0061102_101323"/>
<dbReference type="Proteomes" id="UP000199435">
    <property type="component" value="Unassembled WGS sequence"/>
</dbReference>
<feature type="domain" description="ISXO2-like transposase" evidence="1">
    <location>
        <begin position="31"/>
        <end position="75"/>
    </location>
</feature>
<protein>
    <submittedName>
        <fullName evidence="2">ISXO2-like transposase domain-containing protein</fullName>
    </submittedName>
</protein>
<organism evidence="2 3">
    <name type="scientific">Rhizobium miluonense</name>
    <dbReference type="NCBI Taxonomy" id="411945"/>
    <lineage>
        <taxon>Bacteria</taxon>
        <taxon>Pseudomonadati</taxon>
        <taxon>Pseudomonadota</taxon>
        <taxon>Alphaproteobacteria</taxon>
        <taxon>Hyphomicrobiales</taxon>
        <taxon>Rhizobiaceae</taxon>
        <taxon>Rhizobium/Agrobacterium group</taxon>
        <taxon>Rhizobium</taxon>
    </lineage>
</organism>
<reference evidence="3" key="1">
    <citation type="submission" date="2016-08" db="EMBL/GenBank/DDBJ databases">
        <authorList>
            <person name="Varghese N."/>
            <person name="Submissions Spin"/>
        </authorList>
    </citation>
    <scope>NUCLEOTIDE SEQUENCE [LARGE SCALE GENOMIC DNA]</scope>
    <source>
        <strain evidence="3">HAMBI 2971</strain>
    </source>
</reference>
<evidence type="ECO:0000259" key="1">
    <source>
        <dbReference type="Pfam" id="PF12762"/>
    </source>
</evidence>